<feature type="signal peptide" evidence="1">
    <location>
        <begin position="1"/>
        <end position="22"/>
    </location>
</feature>
<proteinExistence type="predicted"/>
<feature type="chain" id="PRO_5047474838" evidence="1">
    <location>
        <begin position="23"/>
        <end position="262"/>
    </location>
</feature>
<dbReference type="Proteomes" id="UP001154272">
    <property type="component" value="Unassembled WGS sequence"/>
</dbReference>
<gene>
    <name evidence="2" type="ORF">R83534S58_LOCUS1631</name>
</gene>
<evidence type="ECO:0000256" key="1">
    <source>
        <dbReference type="SAM" id="SignalP"/>
    </source>
</evidence>
<dbReference type="RefSeq" id="WP_034339777.1">
    <property type="nucleotide sequence ID" value="NZ_CAMXCH010000003.1"/>
</dbReference>
<sequence length="262" mass="30038">MNKYALYLASIITMSCISFAQAKDNDPLFIKQDKYDSWLLSEYYNAVTLTSDKGASPITVEIKPYGYSLIINVTLDQKQNNFPATIELDVGDFTTELKRVSQTNNYNTTLEPMPALTLINSLKENKNIILYTDNNDQTINIPLNGINKAMDVMDGFAKDHYIPLPQPFSSKIDIYATMSIPDFIPFDLYPVVRQQSYYYDICNEKDEKKSKGQNKQEACKQDKLLVDILNKKGFCIKENIQLPQSFMQTSKVSYEWVECSKK</sequence>
<dbReference type="EMBL" id="CAMXCH010000003">
    <property type="protein sequence ID" value="CAI3949636.1"/>
    <property type="molecule type" value="Genomic_DNA"/>
</dbReference>
<reference evidence="2" key="1">
    <citation type="submission" date="2022-10" db="EMBL/GenBank/DDBJ databases">
        <authorList>
            <person name="Botero Cardona J."/>
        </authorList>
    </citation>
    <scope>NUCLEOTIDE SEQUENCE</scope>
    <source>
        <strain evidence="2">R-83534</strain>
    </source>
</reference>
<keyword evidence="1" id="KW-0732">Signal</keyword>
<evidence type="ECO:0000313" key="3">
    <source>
        <dbReference type="Proteomes" id="UP001154272"/>
    </source>
</evidence>
<keyword evidence="3" id="KW-1185">Reference proteome</keyword>
<comment type="caution">
    <text evidence="2">The sequence shown here is derived from an EMBL/GenBank/DDBJ whole genome shotgun (WGS) entry which is preliminary data.</text>
</comment>
<evidence type="ECO:0000313" key="2">
    <source>
        <dbReference type="EMBL" id="CAI3949636.1"/>
    </source>
</evidence>
<organism evidence="2 3">
    <name type="scientific">Commensalibacter papalotli</name>
    <name type="common">ex Botero et al. 2024</name>
    <dbReference type="NCBI Taxonomy" id="2972766"/>
    <lineage>
        <taxon>Bacteria</taxon>
        <taxon>Pseudomonadati</taxon>
        <taxon>Pseudomonadota</taxon>
        <taxon>Alphaproteobacteria</taxon>
        <taxon>Acetobacterales</taxon>
        <taxon>Acetobacteraceae</taxon>
    </lineage>
</organism>
<accession>A0ABN8WEQ4</accession>
<protein>
    <submittedName>
        <fullName evidence="2">Uncharacterized protein</fullName>
    </submittedName>
</protein>
<name>A0ABN8WEQ4_9PROT</name>
<dbReference type="PROSITE" id="PS51257">
    <property type="entry name" value="PROKAR_LIPOPROTEIN"/>
    <property type="match status" value="1"/>
</dbReference>